<dbReference type="STRING" id="1333998.M2A_2497"/>
<evidence type="ECO:0000259" key="3">
    <source>
        <dbReference type="SMART" id="SM01008"/>
    </source>
</evidence>
<dbReference type="SUPFAM" id="SSF56003">
    <property type="entry name" value="Molybdenum cofactor-binding domain"/>
    <property type="match status" value="1"/>
</dbReference>
<keyword evidence="2" id="KW-0560">Oxidoreductase</keyword>
<evidence type="ECO:0000313" key="5">
    <source>
        <dbReference type="Proteomes" id="UP000028702"/>
    </source>
</evidence>
<dbReference type="PANTHER" id="PTHR11908">
    <property type="entry name" value="XANTHINE DEHYDROGENASE"/>
    <property type="match status" value="1"/>
</dbReference>
<dbReference type="InterPro" id="IPR016208">
    <property type="entry name" value="Ald_Oxase/xanthine_DH-like"/>
</dbReference>
<evidence type="ECO:0000313" key="4">
    <source>
        <dbReference type="EMBL" id="GAK45998.1"/>
    </source>
</evidence>
<keyword evidence="1" id="KW-0500">Molybdenum</keyword>
<dbReference type="InterPro" id="IPR036856">
    <property type="entry name" value="Ald_Oxase/Xan_DH_a/b_sf"/>
</dbReference>
<evidence type="ECO:0000256" key="2">
    <source>
        <dbReference type="ARBA" id="ARBA00023002"/>
    </source>
</evidence>
<dbReference type="GO" id="GO:0016491">
    <property type="term" value="F:oxidoreductase activity"/>
    <property type="evidence" value="ECO:0007669"/>
    <property type="project" value="UniProtKB-KW"/>
</dbReference>
<dbReference type="Pfam" id="PF02738">
    <property type="entry name" value="MoCoBD_1"/>
    <property type="match status" value="1"/>
</dbReference>
<dbReference type="SUPFAM" id="SSF54665">
    <property type="entry name" value="CO dehydrogenase molybdoprotein N-domain-like"/>
    <property type="match status" value="1"/>
</dbReference>
<dbReference type="GO" id="GO:0005506">
    <property type="term" value="F:iron ion binding"/>
    <property type="evidence" value="ECO:0007669"/>
    <property type="project" value="InterPro"/>
</dbReference>
<dbReference type="InterPro" id="IPR037165">
    <property type="entry name" value="AldOxase/xan_DH_Mopterin-bd_sf"/>
</dbReference>
<organism evidence="4 5">
    <name type="scientific">Tepidicaulis marinus</name>
    <dbReference type="NCBI Taxonomy" id="1333998"/>
    <lineage>
        <taxon>Bacteria</taxon>
        <taxon>Pseudomonadati</taxon>
        <taxon>Pseudomonadota</taxon>
        <taxon>Alphaproteobacteria</taxon>
        <taxon>Hyphomicrobiales</taxon>
        <taxon>Parvibaculaceae</taxon>
        <taxon>Tepidicaulis</taxon>
    </lineage>
</organism>
<dbReference type="SMART" id="SM01008">
    <property type="entry name" value="Ald_Xan_dh_C"/>
    <property type="match status" value="1"/>
</dbReference>
<dbReference type="InterPro" id="IPR046867">
    <property type="entry name" value="AldOxase/xan_DH_MoCoBD2"/>
</dbReference>
<keyword evidence="5" id="KW-1185">Reference proteome</keyword>
<reference evidence="4 5" key="1">
    <citation type="submission" date="2014-07" db="EMBL/GenBank/DDBJ databases">
        <title>Tepidicaulis marinum gen. nov., sp. nov., a novel marine bacterium denitrifying nitrate to nitrous oxide strictly under microaerobic conditions.</title>
        <authorList>
            <person name="Takeuchi M."/>
            <person name="Yamagishi T."/>
            <person name="Kamagata Y."/>
            <person name="Oshima K."/>
            <person name="Hattori M."/>
            <person name="Katayama T."/>
            <person name="Hanada S."/>
            <person name="Tamaki H."/>
            <person name="Marumo K."/>
            <person name="Maeda H."/>
            <person name="Nedachi M."/>
            <person name="Iwasaki W."/>
            <person name="Suwa Y."/>
            <person name="Sakata S."/>
        </authorList>
    </citation>
    <scope>NUCLEOTIDE SEQUENCE [LARGE SCALE GENOMIC DNA]</scope>
    <source>
        <strain evidence="4 5">MA2</strain>
    </source>
</reference>
<dbReference type="Proteomes" id="UP000028702">
    <property type="component" value="Unassembled WGS sequence"/>
</dbReference>
<dbReference type="EMBL" id="BBIO01000014">
    <property type="protein sequence ID" value="GAK45998.1"/>
    <property type="molecule type" value="Genomic_DNA"/>
</dbReference>
<gene>
    <name evidence="4" type="ORF">M2A_2497</name>
</gene>
<dbReference type="Gene3D" id="3.30.365.10">
    <property type="entry name" value="Aldehyde oxidase/xanthine dehydrogenase, molybdopterin binding domain"/>
    <property type="match status" value="4"/>
</dbReference>
<dbReference type="AlphaFoldDB" id="A0A081BD80"/>
<evidence type="ECO:0000256" key="1">
    <source>
        <dbReference type="ARBA" id="ARBA00022505"/>
    </source>
</evidence>
<dbReference type="eggNOG" id="COG1529">
    <property type="taxonomic scope" value="Bacteria"/>
</dbReference>
<dbReference type="PANTHER" id="PTHR11908:SF132">
    <property type="entry name" value="ALDEHYDE OXIDASE 1-RELATED"/>
    <property type="match status" value="1"/>
</dbReference>
<feature type="domain" description="Aldehyde oxidase/xanthine dehydrogenase a/b hammerhead" evidence="3">
    <location>
        <begin position="20"/>
        <end position="142"/>
    </location>
</feature>
<dbReference type="Pfam" id="PF01315">
    <property type="entry name" value="Ald_Xan_dh_C"/>
    <property type="match status" value="1"/>
</dbReference>
<protein>
    <submittedName>
        <fullName evidence="4">Molybdopterin-binding aldehyde oxidase and xanthine dehydrogenase</fullName>
    </submittedName>
</protein>
<comment type="caution">
    <text evidence="4">The sequence shown here is derived from an EMBL/GenBank/DDBJ whole genome shotgun (WGS) entry which is preliminary data.</text>
</comment>
<accession>A0A081BD80</accession>
<sequence length="780" mass="83943">MVKFGVGQSVRRVEDDRLITGGGRYADDFRAPGQAYMVVVRSPYAHAKILSIDTESARAAPGVVDVLTGQELQEAGLGEVSNAAVALIKQRDGSPAFKTTRHVLAVDRVRHAGDAIAAVIAESEAEARDAAELVMIDFEELPVVVDTEKAADPSSPAIWEEAGSNLAYDWGKGDEEAARAAIANAHHVTKLKLINNRIVVNAMEPRAALGMYDKEQDRYTLHVPSQGVHGLRDRIANDTLKIAPEKLRVITEDVGGGFGMKTFAYPEYPLVLYAAKKLGRPVKWTADRAESFLSDTQGRDHVTEAQLALDAEGHILGIYIDTIANLGAYQSQFGAFIPTLAPRDMQAGVYKVPAIYNHVRAVLTNTVPVDAYRGAGRPEASYLIERLMDKAGYETGLGPIEIRRRNFIPAEEMPYNQKPSLPFDSGDFNRNLNDALAKADYEAFEKRRAEKAKEGKLLGLGLCYYVERTAAGMSEFAQLAVDAEANVVHVYTGSQTNGQGHETVWTQFISSRLGLDADQIVVHSGDSDVLPGGAGTGGSKAVYMSTGALGVASDTLIEKGKQIAANELEAAVADIEYRGADGEAVFAVVGTDKRIDLFEVARKAEGQTDSAALEAAGEYKEAGNSYPNGAHICEVEIDRDTGDFEITRYIAVDDFGHVINPMIVAGQVHGGIVQGLGQAMGERTVYDEESGQLLTGSFQDYWMPRADDLPFFDTSYNEIPSKSNQLGVKGAGEAGTVGAPSAFINAVLDALRLAGVENIDMPVTPYSLWKALHGAEEKAA</sequence>
<dbReference type="Gene3D" id="3.90.1170.50">
    <property type="entry name" value="Aldehyde oxidase/xanthine dehydrogenase, a/b hammerhead"/>
    <property type="match status" value="1"/>
</dbReference>
<dbReference type="InterPro" id="IPR000674">
    <property type="entry name" value="Ald_Oxase/Xan_DH_a/b"/>
</dbReference>
<dbReference type="InterPro" id="IPR008274">
    <property type="entry name" value="AldOxase/xan_DH_MoCoBD1"/>
</dbReference>
<dbReference type="Pfam" id="PF20256">
    <property type="entry name" value="MoCoBD_2"/>
    <property type="match status" value="1"/>
</dbReference>
<dbReference type="RefSeq" id="WP_045448084.1">
    <property type="nucleotide sequence ID" value="NZ_BBIO01000014.1"/>
</dbReference>
<proteinExistence type="predicted"/>
<name>A0A081BD80_9HYPH</name>